<evidence type="ECO:0000313" key="2">
    <source>
        <dbReference type="EMBL" id="MDF0594376.1"/>
    </source>
</evidence>
<gene>
    <name evidence="2" type="ORF">P0O24_12410</name>
</gene>
<comment type="caution">
    <text evidence="2">The sequence shown here is derived from an EMBL/GenBank/DDBJ whole genome shotgun (WGS) entry which is preliminary data.</text>
</comment>
<proteinExistence type="predicted"/>
<protein>
    <submittedName>
        <fullName evidence="2">DUF2202 domain-containing protein</fullName>
    </submittedName>
</protein>
<dbReference type="Gene3D" id="1.20.1260.10">
    <property type="match status" value="1"/>
</dbReference>
<feature type="domain" description="DOMON" evidence="1">
    <location>
        <begin position="65"/>
        <end position="184"/>
    </location>
</feature>
<dbReference type="InterPro" id="IPR012347">
    <property type="entry name" value="Ferritin-like"/>
</dbReference>
<evidence type="ECO:0000259" key="1">
    <source>
        <dbReference type="PROSITE" id="PS50836"/>
    </source>
</evidence>
<dbReference type="InterPro" id="IPR045266">
    <property type="entry name" value="DOH_DOMON"/>
</dbReference>
<name>A0ABT5XI33_9EURY</name>
<dbReference type="InterPro" id="IPR009078">
    <property type="entry name" value="Ferritin-like_SF"/>
</dbReference>
<accession>A0ABT5XI33</accession>
<dbReference type="Proteomes" id="UP001215956">
    <property type="component" value="Unassembled WGS sequence"/>
</dbReference>
<evidence type="ECO:0000313" key="3">
    <source>
        <dbReference type="Proteomes" id="UP001215956"/>
    </source>
</evidence>
<dbReference type="PROSITE" id="PS51257">
    <property type="entry name" value="PROKAR_LIPOPROTEIN"/>
    <property type="match status" value="1"/>
</dbReference>
<sequence>MKLAYKMLLIGFLLVLSGCIEPPVEPMISEKAATEEWKADGIIGENEYARSMVLVAPSRSGYSGGRMEISWRNDQEHLYMALKGDTEGWISIGFDPLEWMKDSDMIMGTVEDGEVIVLDLYSTGRYGPHEDDTFLGGSYDILEYGGSEAVGETIIEFKRKLDTGDEFDKVLVPGESVSIIWAMADSDSRYLKHNVAYGEGVLTMVSDDELVGDPTGGAAVATLTPIEEEAIHFIWEEEKVARDLYNELYRETRLTIFLDLARSEQSHMDQAKMLADKYGVDLPVGEEAGAFRNQTLIDLYNDLLDEGMRSQEDALKVAAAFEEISIVDLEKELEVSTNEDVRVVFEGLLAGSRKHLRSYVTDLEDMGITYTPRYMDPEEFDEVVRY</sequence>
<dbReference type="PANTHER" id="PTHR10157">
    <property type="entry name" value="DOPAMINE BETA HYDROXYLASE RELATED"/>
    <property type="match status" value="1"/>
</dbReference>
<dbReference type="SMART" id="SM00664">
    <property type="entry name" value="DoH"/>
    <property type="match status" value="1"/>
</dbReference>
<dbReference type="EMBL" id="JARFPL010000081">
    <property type="protein sequence ID" value="MDF0594376.1"/>
    <property type="molecule type" value="Genomic_DNA"/>
</dbReference>
<dbReference type="InterPro" id="IPR019243">
    <property type="entry name" value="DUF2202"/>
</dbReference>
<dbReference type="RefSeq" id="WP_316970064.1">
    <property type="nucleotide sequence ID" value="NZ_JARFPL010000081.1"/>
</dbReference>
<dbReference type="PANTHER" id="PTHR10157:SF23">
    <property type="entry name" value="MOXD1 HOMOLOG 1"/>
    <property type="match status" value="1"/>
</dbReference>
<dbReference type="CDD" id="cd09631">
    <property type="entry name" value="DOMON_DOH"/>
    <property type="match status" value="1"/>
</dbReference>
<organism evidence="2 3">
    <name type="scientific">Candidatus Methanocrinis alkalitolerans</name>
    <dbReference type="NCBI Taxonomy" id="3033395"/>
    <lineage>
        <taxon>Archaea</taxon>
        <taxon>Methanobacteriati</taxon>
        <taxon>Methanobacteriota</taxon>
        <taxon>Stenosarchaea group</taxon>
        <taxon>Methanomicrobia</taxon>
        <taxon>Methanotrichales</taxon>
        <taxon>Methanotrichaceae</taxon>
        <taxon>Methanocrinis</taxon>
    </lineage>
</organism>
<dbReference type="InterPro" id="IPR005018">
    <property type="entry name" value="DOMON_domain"/>
</dbReference>
<dbReference type="SUPFAM" id="SSF47240">
    <property type="entry name" value="Ferritin-like"/>
    <property type="match status" value="1"/>
</dbReference>
<reference evidence="2 3" key="1">
    <citation type="submission" date="2023-03" db="EMBL/GenBank/DDBJ databases">
        <title>Whole genome sequencing of Methanotrichaceae archaeon M04Ac.</title>
        <authorList>
            <person name="Khomyakova M.A."/>
            <person name="Merkel A.Y."/>
            <person name="Slobodkin A.I."/>
        </authorList>
    </citation>
    <scope>NUCLEOTIDE SEQUENCE [LARGE SCALE GENOMIC DNA]</scope>
    <source>
        <strain evidence="2 3">M04Ac</strain>
    </source>
</reference>
<dbReference type="Pfam" id="PF09968">
    <property type="entry name" value="DUF2202"/>
    <property type="match status" value="1"/>
</dbReference>
<dbReference type="CDD" id="cd01048">
    <property type="entry name" value="Ferritin_like_AB2"/>
    <property type="match status" value="1"/>
</dbReference>
<keyword evidence="3" id="KW-1185">Reference proteome</keyword>
<dbReference type="InterPro" id="IPR000945">
    <property type="entry name" value="DBH-like"/>
</dbReference>
<dbReference type="Pfam" id="PF03351">
    <property type="entry name" value="DOMON"/>
    <property type="match status" value="1"/>
</dbReference>
<dbReference type="PROSITE" id="PS50836">
    <property type="entry name" value="DOMON"/>
    <property type="match status" value="1"/>
</dbReference>